<dbReference type="PANTHER" id="PTHR15730:SF5">
    <property type="entry name" value="SI:CH211-210B2.2-RELATED"/>
    <property type="match status" value="1"/>
</dbReference>
<feature type="chain" id="PRO_5031503811" description="Peptidase M60 domain-containing protein" evidence="1">
    <location>
        <begin position="31"/>
        <end position="441"/>
    </location>
</feature>
<dbReference type="InterPro" id="IPR035423">
    <property type="entry name" value="M60-like_N"/>
</dbReference>
<dbReference type="Proteomes" id="UP000611640">
    <property type="component" value="Chromosome"/>
</dbReference>
<dbReference type="Gene3D" id="1.10.390.30">
    <property type="entry name" value="Peptidase M60, enhancin-like domain 3"/>
    <property type="match status" value="1"/>
</dbReference>
<dbReference type="EMBL" id="AP023355">
    <property type="protein sequence ID" value="BCJ33216.1"/>
    <property type="molecule type" value="Genomic_DNA"/>
</dbReference>
<dbReference type="PROSITE" id="PS51318">
    <property type="entry name" value="TAT"/>
    <property type="match status" value="1"/>
</dbReference>
<dbReference type="InterPro" id="IPR042279">
    <property type="entry name" value="Pep_M60_3"/>
</dbReference>
<dbReference type="InterPro" id="IPR006311">
    <property type="entry name" value="TAT_signal"/>
</dbReference>
<protein>
    <recommendedName>
        <fullName evidence="2">Peptidase M60 domain-containing protein</fullName>
    </recommendedName>
</protein>
<dbReference type="PANTHER" id="PTHR15730">
    <property type="entry name" value="EXPERIMENTAL AUTOIMMUNE PROSTATITIS ANTIGEN 2-RELATED"/>
    <property type="match status" value="1"/>
</dbReference>
<sequence>MSLSRRALLSSAAAGAAVAATGFGTGPATAAPGPAGDRTVRFTAKPSAEQERLRLAQALRATDFESTGYYLPPNTPLRLTVHDGPVVPALHIGAPDADDQAKTPRSYPLTAGANTVTDPHGGMVYLSAVGHGQPVSVTLGAAARPVPYFRLGSTGNAEFRRQLDQRATPWAELTADHVILTVKRESAAQYAAEDQSALLALFARIVAVEDATSGLAGRNPIDRRNAHPYHFVNITATRPGVGAYTSHGYMAFPNTYLDRLLVVDALRTNGWGMWHELGHEHQQFAYKPAVLTEVSVNLYSLAVGRALGDQPRLTVPDGKTGLTPYQSALPKLGTAGVDYASTFGAYEKLVMLNQLTLGFGDDFWPRLHRLIRRENPQTQWDAPDATEVRFGYLASYTSRIAGADLTAFYDRWGVPLTDDARAAVAALGLPAPTVDPSTLHE</sequence>
<dbReference type="AlphaFoldDB" id="A0A7R7HV59"/>
<feature type="signal peptide" evidence="1">
    <location>
        <begin position="1"/>
        <end position="30"/>
    </location>
</feature>
<evidence type="ECO:0000313" key="4">
    <source>
        <dbReference type="Proteomes" id="UP000611640"/>
    </source>
</evidence>
<organism evidence="3 4">
    <name type="scientific">Actinocatenispora thailandica</name>
    <dbReference type="NCBI Taxonomy" id="227318"/>
    <lineage>
        <taxon>Bacteria</taxon>
        <taxon>Bacillati</taxon>
        <taxon>Actinomycetota</taxon>
        <taxon>Actinomycetes</taxon>
        <taxon>Micromonosporales</taxon>
        <taxon>Micromonosporaceae</taxon>
        <taxon>Actinocatenispora</taxon>
    </lineage>
</organism>
<reference evidence="3 4" key="1">
    <citation type="submission" date="2020-08" db="EMBL/GenBank/DDBJ databases">
        <title>Whole genome shotgun sequence of Actinocatenispora thailandica NBRC 105041.</title>
        <authorList>
            <person name="Komaki H."/>
            <person name="Tamura T."/>
        </authorList>
    </citation>
    <scope>NUCLEOTIDE SEQUENCE [LARGE SCALE GENOMIC DNA]</scope>
    <source>
        <strain evidence="3 4">NBRC 105041</strain>
    </source>
</reference>
<accession>A0A7R7HV59</accession>
<feature type="domain" description="Peptidase M60" evidence="2">
    <location>
        <begin position="62"/>
        <end position="360"/>
    </location>
</feature>
<dbReference type="Gene3D" id="3.40.390.80">
    <property type="entry name" value="Peptidase M60, enhancin-like domain 2"/>
    <property type="match status" value="1"/>
</dbReference>
<dbReference type="Gene3D" id="2.60.120.1250">
    <property type="entry name" value="Peptidase M60, enhancin-like domain 1"/>
    <property type="match status" value="1"/>
</dbReference>
<dbReference type="Pfam" id="PF13402">
    <property type="entry name" value="Peptidase_M60"/>
    <property type="match status" value="1"/>
</dbReference>
<dbReference type="SMART" id="SM01276">
    <property type="entry name" value="M60-like"/>
    <property type="match status" value="1"/>
</dbReference>
<proteinExistence type="predicted"/>
<dbReference type="KEGG" id="atl:Athai_07190"/>
<dbReference type="InterPro" id="IPR031161">
    <property type="entry name" value="Peptidase_M60_dom"/>
</dbReference>
<keyword evidence="1" id="KW-0732">Signal</keyword>
<dbReference type="InterPro" id="IPR051244">
    <property type="entry name" value="TCAF"/>
</dbReference>
<evidence type="ECO:0000313" key="3">
    <source>
        <dbReference type="EMBL" id="BCJ33216.1"/>
    </source>
</evidence>
<gene>
    <name evidence="3" type="ORF">Athai_07190</name>
</gene>
<evidence type="ECO:0000259" key="2">
    <source>
        <dbReference type="PROSITE" id="PS51723"/>
    </source>
</evidence>
<evidence type="ECO:0000256" key="1">
    <source>
        <dbReference type="SAM" id="SignalP"/>
    </source>
</evidence>
<dbReference type="PROSITE" id="PS51723">
    <property type="entry name" value="PEPTIDASE_M60"/>
    <property type="match status" value="1"/>
</dbReference>
<dbReference type="Pfam" id="PF17291">
    <property type="entry name" value="M60-like_N"/>
    <property type="match status" value="1"/>
</dbReference>
<keyword evidence="4" id="KW-1185">Reference proteome</keyword>
<dbReference type="RefSeq" id="WP_203960144.1">
    <property type="nucleotide sequence ID" value="NZ_AP023355.1"/>
</dbReference>
<name>A0A7R7HV59_9ACTN</name>